<feature type="coiled-coil region" evidence="1">
    <location>
        <begin position="856"/>
        <end position="913"/>
    </location>
</feature>
<proteinExistence type="predicted"/>
<dbReference type="InterPro" id="IPR006926">
    <property type="entry name" value="Vps16_N"/>
</dbReference>
<dbReference type="PANTHER" id="PTHR12811:SF0">
    <property type="entry name" value="VACUOLAR PROTEIN SORTING-ASSOCIATED PROTEIN 16 HOMOLOG"/>
    <property type="match status" value="1"/>
</dbReference>
<reference evidence="4 5" key="1">
    <citation type="journal article" date="2022" name="bioRxiv">
        <title>Genomics of Preaxostyla Flagellates Illuminates Evolutionary Transitions and the Path Towards Mitochondrial Loss.</title>
        <authorList>
            <person name="Novak L.V.F."/>
            <person name="Treitli S.C."/>
            <person name="Pyrih J."/>
            <person name="Halakuc P."/>
            <person name="Pipaliya S.V."/>
            <person name="Vacek V."/>
            <person name="Brzon O."/>
            <person name="Soukal P."/>
            <person name="Eme L."/>
            <person name="Dacks J.B."/>
            <person name="Karnkowska A."/>
            <person name="Elias M."/>
            <person name="Hampl V."/>
        </authorList>
    </citation>
    <scope>NUCLEOTIDE SEQUENCE [LARGE SCALE GENOMIC DNA]</scope>
    <source>
        <strain evidence="4">NAU3</strain>
        <tissue evidence="4">Gut</tissue>
    </source>
</reference>
<evidence type="ECO:0000256" key="1">
    <source>
        <dbReference type="SAM" id="Coils"/>
    </source>
</evidence>
<keyword evidence="5" id="KW-1185">Reference proteome</keyword>
<evidence type="ECO:0000313" key="5">
    <source>
        <dbReference type="Proteomes" id="UP001281761"/>
    </source>
</evidence>
<protein>
    <submittedName>
        <fullName evidence="4">IQ motif, EF-hand binding site</fullName>
    </submittedName>
</protein>
<name>A0ABQ9XD88_9EUKA</name>
<dbReference type="Pfam" id="PF04841">
    <property type="entry name" value="Vps16_N"/>
    <property type="match status" value="1"/>
</dbReference>
<feature type="region of interest" description="Disordered" evidence="2">
    <location>
        <begin position="432"/>
        <end position="562"/>
    </location>
</feature>
<feature type="compositionally biased region" description="Acidic residues" evidence="2">
    <location>
        <begin position="441"/>
        <end position="456"/>
    </location>
</feature>
<keyword evidence="1" id="KW-0175">Coiled coil</keyword>
<feature type="compositionally biased region" description="Low complexity" evidence="2">
    <location>
        <begin position="490"/>
        <end position="506"/>
    </location>
</feature>
<sequence>MLRIATGDDTGILKSIVYTDKADVVRLSAQFPRHNVLFIDNIPEQDSVYFVIYDVILSETHTRFLGDNFTYKVTTPTKPQQKQQISRILGVVPEDDGKLLSLTYLGVINEVKPSAKCPPHLMKCVLTTTSKGICRFWSLDNDPAVKAEESTEPLLTLQLHADRELTCLRANKDVFAKTGDLFLVGGGIDLNARVWTNPFLDKDSNPKPSWIAKNPPNDKLSLPRSFKITDCQFQNYENGTKWDKIGCITRDAQFVLYDTKQQRRPLVVMDKIGRMALTSLCFCREGFKMESEDTHHSTYVVLGNIVGDVYMVDYTRPQHPIKHFSTAVRQEGAVTATVTEGGMRVRIPSVSSQVIGGITQVLCHPTLDLCVYVGVGRFLVLNEMSGKGECLAKVFLNQKLSSVCLFPSPFDELPLSPSELILRKQTKKKRKTEKLDLNVIESEESGDSQSGEEENESSGSNISASDDSGSGDDGRASSDDSDSTSEDGGSESSSGSLDSDSYASIDSDSEPPKQAPLKQKRSTPALSKQSAKRKTEMRGNKKRPKYESSGDSDSDSSTQEDLQFSVAPVEAIRISACLDEAIEKLAFLNTLTPDVLAHREELANLVGDEISALINEQKALEKEFETLVQQQHELKGVSNITESKNLAQKISQVSSLLQEKTMVLCRNLRDSPNISENITKIQTERSALQSLLQRTTRDLQEFHYITMAKSVLEDKEKQDKLLMAEDNEKKAAAEIAALQQQISQMRSKYDRFEQVLNDSVMKKRQRLKELRKKQPEVAVKQPEAAARLESLKRVLQQEEDEWEEKNRELVSEIENEKRIHEEFLGFLQTKEAELKKLMTNWLLKNEKDTEEISSKLNSVNTKIAATEKVLDDLTNQELAKRIEEEERIEAAKREKEDREREQQRKEARRLTAVLEIQHWIWGKKYAEKSKKKKRGEELGSIPPQQHFSDGTIQVFDPHLKELRCIKPTYLQGFMPSLVDACVFSDGVILVDTDNILYILTEPAGDLSPVNILKIDTDKSFTLTAFTDVNVPNTVFVICATSDLTMHIYIIDTDTLTSKHVKTIFHNEDSTLEQDPPVVVVSKDASRFAVWFKTGLIRIFVSKFLYEPSASPQVPTVSFQLGTIDSLRSIEWCTNNAVLLHLKEEDSTFILLDMNGQTAKLPFSQAFGCVKEVDGVRLITEDGIYFVGEYPSCLRCLTLTPDKHQAAALLIRSFTANQRGETNAYAALLRENHGQLTIAIHDCICAALNITNQNFQSTLLKAASGGLRYLPTNADNVFPYGIGGYESHPIENATREIQIMNSLRRGAVGIGLTYRQYKTFGPKAILNRLVKRGLFSAAIHFSRLSNLDIEPVLDSIALEKIDVMYAQGRSPDEIVQTVMVMVRSNTSHPNLIKTIQRQADLRREGLLEKLVSEHPCTLQLIQLLTSRRFFTIALSTAIHANSVEAVTLILSAIFARVLPEFLSPESTKNFSLTSTEPSKTLSTTVAVLEPYPSLLSAFFFTAHKINKPLFQSLFATSSFSQFAEPERKNVLCVMAAMSNAEEAGIQRYLNKVDKKETVEKAKNARWKQSEIIKYQAELDSRLADKLNLPQYNDVFAAIRRRKQTGIHRRMTTNSFLYLSIVETLDLIVLLDSLQEAEKFAANTGTTARFAALVINQYAKDRSWPKVKEFVDKSKIKREIVVHCLINHKEWSTAMELVQGIKPTIVRGEYAVILAQAASTVTSTAATREVNEYAVAELKKMNKSDREAVKAIHEGKSEMEWIRKNLGE</sequence>
<dbReference type="Proteomes" id="UP001281761">
    <property type="component" value="Unassembled WGS sequence"/>
</dbReference>
<evidence type="ECO:0000259" key="3">
    <source>
        <dbReference type="Pfam" id="PF04841"/>
    </source>
</evidence>
<gene>
    <name evidence="4" type="ORF">BLNAU_16899</name>
</gene>
<accession>A0ABQ9XD88</accession>
<organism evidence="4 5">
    <name type="scientific">Blattamonas nauphoetae</name>
    <dbReference type="NCBI Taxonomy" id="2049346"/>
    <lineage>
        <taxon>Eukaryota</taxon>
        <taxon>Metamonada</taxon>
        <taxon>Preaxostyla</taxon>
        <taxon>Oxymonadida</taxon>
        <taxon>Blattamonas</taxon>
    </lineage>
</organism>
<dbReference type="PANTHER" id="PTHR12811">
    <property type="entry name" value="VACUOLAR PROTEIN SORTING VPS16"/>
    <property type="match status" value="1"/>
</dbReference>
<evidence type="ECO:0000313" key="4">
    <source>
        <dbReference type="EMBL" id="KAK2948190.1"/>
    </source>
</evidence>
<dbReference type="SUPFAM" id="SSF50978">
    <property type="entry name" value="WD40 repeat-like"/>
    <property type="match status" value="2"/>
</dbReference>
<dbReference type="EMBL" id="JARBJD010000182">
    <property type="protein sequence ID" value="KAK2948190.1"/>
    <property type="molecule type" value="Genomic_DNA"/>
</dbReference>
<feature type="domain" description="Vps16 N-terminal" evidence="3">
    <location>
        <begin position="982"/>
        <end position="1270"/>
    </location>
</feature>
<feature type="coiled-coil region" evidence="1">
    <location>
        <begin position="721"/>
        <end position="819"/>
    </location>
</feature>
<dbReference type="InterPro" id="IPR016534">
    <property type="entry name" value="VPS16"/>
</dbReference>
<evidence type="ECO:0000256" key="2">
    <source>
        <dbReference type="SAM" id="MobiDB-lite"/>
    </source>
</evidence>
<comment type="caution">
    <text evidence="4">The sequence shown here is derived from an EMBL/GenBank/DDBJ whole genome shotgun (WGS) entry which is preliminary data.</text>
</comment>
<dbReference type="InterPro" id="IPR036322">
    <property type="entry name" value="WD40_repeat_dom_sf"/>
</dbReference>
<feature type="compositionally biased region" description="Acidic residues" evidence="2">
    <location>
        <begin position="479"/>
        <end position="489"/>
    </location>
</feature>
<feature type="compositionally biased region" description="Low complexity" evidence="2">
    <location>
        <begin position="457"/>
        <end position="468"/>
    </location>
</feature>